<reference evidence="8" key="2">
    <citation type="submission" date="2020-09" db="EMBL/GenBank/DDBJ databases">
        <authorList>
            <person name="Sun Q."/>
            <person name="Zhou Y."/>
        </authorList>
    </citation>
    <scope>NUCLEOTIDE SEQUENCE</scope>
    <source>
        <strain evidence="8">CGMCC 4.7308</strain>
    </source>
</reference>
<keyword evidence="2" id="KW-1003">Cell membrane</keyword>
<feature type="compositionally biased region" description="Low complexity" evidence="6">
    <location>
        <begin position="229"/>
        <end position="238"/>
    </location>
</feature>
<feature type="compositionally biased region" description="Basic residues" evidence="6">
    <location>
        <begin position="820"/>
        <end position="831"/>
    </location>
</feature>
<dbReference type="Pfam" id="PF07690">
    <property type="entry name" value="MFS_1"/>
    <property type="match status" value="1"/>
</dbReference>
<evidence type="ECO:0000256" key="6">
    <source>
        <dbReference type="SAM" id="MobiDB-lite"/>
    </source>
</evidence>
<dbReference type="GO" id="GO:0022857">
    <property type="term" value="F:transmembrane transporter activity"/>
    <property type="evidence" value="ECO:0007669"/>
    <property type="project" value="InterPro"/>
</dbReference>
<dbReference type="GO" id="GO:0005886">
    <property type="term" value="C:plasma membrane"/>
    <property type="evidence" value="ECO:0007669"/>
    <property type="project" value="UniProtKB-SubCell"/>
</dbReference>
<evidence type="ECO:0000256" key="7">
    <source>
        <dbReference type="SAM" id="Phobius"/>
    </source>
</evidence>
<feature type="transmembrane region" description="Helical" evidence="7">
    <location>
        <begin position="495"/>
        <end position="513"/>
    </location>
</feature>
<feature type="region of interest" description="Disordered" evidence="6">
    <location>
        <begin position="742"/>
        <end position="831"/>
    </location>
</feature>
<dbReference type="EMBL" id="BMNA01000001">
    <property type="protein sequence ID" value="GGL88736.1"/>
    <property type="molecule type" value="Genomic_DNA"/>
</dbReference>
<feature type="compositionally biased region" description="Low complexity" evidence="6">
    <location>
        <begin position="208"/>
        <end position="220"/>
    </location>
</feature>
<feature type="transmembrane region" description="Helical" evidence="7">
    <location>
        <begin position="582"/>
        <end position="606"/>
    </location>
</feature>
<feature type="compositionally biased region" description="Low complexity" evidence="6">
    <location>
        <begin position="162"/>
        <end position="185"/>
    </location>
</feature>
<feature type="compositionally biased region" description="Pro residues" evidence="6">
    <location>
        <begin position="136"/>
        <end position="157"/>
    </location>
</feature>
<reference evidence="8" key="1">
    <citation type="journal article" date="2014" name="Int. J. Syst. Evol. Microbiol.">
        <title>Complete genome sequence of Corynebacterium casei LMG S-19264T (=DSM 44701T), isolated from a smear-ripened cheese.</title>
        <authorList>
            <consortium name="US DOE Joint Genome Institute (JGI-PGF)"/>
            <person name="Walter F."/>
            <person name="Albersmeier A."/>
            <person name="Kalinowski J."/>
            <person name="Ruckert C."/>
        </authorList>
    </citation>
    <scope>NUCLEOTIDE SEQUENCE</scope>
    <source>
        <strain evidence="8">CGMCC 4.7308</strain>
    </source>
</reference>
<feature type="compositionally biased region" description="Basic and acidic residues" evidence="6">
    <location>
        <begin position="240"/>
        <end position="252"/>
    </location>
</feature>
<evidence type="ECO:0008006" key="10">
    <source>
        <dbReference type="Google" id="ProtNLM"/>
    </source>
</evidence>
<feature type="transmembrane region" description="Helical" evidence="7">
    <location>
        <begin position="684"/>
        <end position="704"/>
    </location>
</feature>
<feature type="compositionally biased region" description="Low complexity" evidence="6">
    <location>
        <begin position="21"/>
        <end position="36"/>
    </location>
</feature>
<dbReference type="Gene3D" id="1.20.1250.20">
    <property type="entry name" value="MFS general substrate transporter like domains"/>
    <property type="match status" value="1"/>
</dbReference>
<feature type="transmembrane region" description="Helical" evidence="7">
    <location>
        <begin position="469"/>
        <end position="489"/>
    </location>
</feature>
<evidence type="ECO:0000256" key="1">
    <source>
        <dbReference type="ARBA" id="ARBA00004651"/>
    </source>
</evidence>
<feature type="transmembrane region" description="Helical" evidence="7">
    <location>
        <begin position="549"/>
        <end position="570"/>
    </location>
</feature>
<dbReference type="SUPFAM" id="SSF103473">
    <property type="entry name" value="MFS general substrate transporter"/>
    <property type="match status" value="1"/>
</dbReference>
<feature type="compositionally biased region" description="Gly residues" evidence="6">
    <location>
        <begin position="59"/>
        <end position="70"/>
    </location>
</feature>
<organism evidence="8 9">
    <name type="scientific">Nakamurella endophytica</name>
    <dbReference type="NCBI Taxonomy" id="1748367"/>
    <lineage>
        <taxon>Bacteria</taxon>
        <taxon>Bacillati</taxon>
        <taxon>Actinomycetota</taxon>
        <taxon>Actinomycetes</taxon>
        <taxon>Nakamurellales</taxon>
        <taxon>Nakamurellaceae</taxon>
        <taxon>Nakamurella</taxon>
    </lineage>
</organism>
<accession>A0A917SLL6</accession>
<feature type="compositionally biased region" description="Low complexity" evidence="6">
    <location>
        <begin position="95"/>
        <end position="135"/>
    </location>
</feature>
<proteinExistence type="predicted"/>
<evidence type="ECO:0000256" key="3">
    <source>
        <dbReference type="ARBA" id="ARBA00022692"/>
    </source>
</evidence>
<keyword evidence="4 7" id="KW-1133">Transmembrane helix</keyword>
<keyword evidence="9" id="KW-1185">Reference proteome</keyword>
<evidence type="ECO:0000256" key="4">
    <source>
        <dbReference type="ARBA" id="ARBA00022989"/>
    </source>
</evidence>
<feature type="transmembrane region" description="Helical" evidence="7">
    <location>
        <begin position="710"/>
        <end position="732"/>
    </location>
</feature>
<keyword evidence="3 7" id="KW-0812">Transmembrane</keyword>
<evidence type="ECO:0000256" key="5">
    <source>
        <dbReference type="ARBA" id="ARBA00023136"/>
    </source>
</evidence>
<evidence type="ECO:0000256" key="2">
    <source>
        <dbReference type="ARBA" id="ARBA00022475"/>
    </source>
</evidence>
<evidence type="ECO:0000313" key="9">
    <source>
        <dbReference type="Proteomes" id="UP000655208"/>
    </source>
</evidence>
<comment type="subcellular location">
    <subcellularLocation>
        <location evidence="1">Cell membrane</location>
        <topology evidence="1">Multi-pass membrane protein</topology>
    </subcellularLocation>
</comment>
<protein>
    <recommendedName>
        <fullName evidence="10">MFS transporter</fullName>
    </recommendedName>
</protein>
<feature type="compositionally biased region" description="Basic and acidic residues" evidence="6">
    <location>
        <begin position="37"/>
        <end position="48"/>
    </location>
</feature>
<dbReference type="InterPro" id="IPR036259">
    <property type="entry name" value="MFS_trans_sf"/>
</dbReference>
<dbReference type="InterPro" id="IPR011701">
    <property type="entry name" value="MFS"/>
</dbReference>
<dbReference type="PANTHER" id="PTHR23513:SF18">
    <property type="entry name" value="INTEGRAL MEMBRANE PROTEIN"/>
    <property type="match status" value="1"/>
</dbReference>
<dbReference type="PANTHER" id="PTHR23513">
    <property type="entry name" value="INTEGRAL MEMBRANE EFFLUX PROTEIN-RELATED"/>
    <property type="match status" value="1"/>
</dbReference>
<feature type="compositionally biased region" description="Low complexity" evidence="6">
    <location>
        <begin position="760"/>
        <end position="777"/>
    </location>
</feature>
<name>A0A917SLL6_9ACTN</name>
<dbReference type="Proteomes" id="UP000655208">
    <property type="component" value="Unassembled WGS sequence"/>
</dbReference>
<dbReference type="AlphaFoldDB" id="A0A917SLL6"/>
<feature type="region of interest" description="Disordered" evidence="6">
    <location>
        <begin position="1"/>
        <end position="301"/>
    </location>
</feature>
<sequence>MSGVGRNPGAAGPHRPDDPRGGVPDDGPGDVPAGPDRVPDDHRGRRGNDGTGSDRPMSGGYGAAPRGGYGAALRGYGAEPRGYGAEPRGHGTEPGRYGAASGDGYGAAPHDSGPAASGGRSAPASGAVRPPASGAVPPPASGAVPPPASGAVPPPASGGPAGSAAPGWAAADPDGDRATTALRRPAVPPPPPWALPYTAAGRSGSIATGGPATSSGPAGSRVDARSDWTAGADAATTALPRERRDDPADRTTPRRRPQPRGAHLPPYRAPLDGDDAGPTGGRGTPRSGPGRRPGAKGPRKLTVTRVAAYRSRELTQRGVELFHRAATADGADKSGLTALTYAVMGNYAVDAALTVALANTIFFADTGSTGKVLTYLLITVAPFAVVAPLIGPLLDRMQSGRRLALAVSSFGRALLAVLMAFNFTPFNPWVIYPAALGNLVLSKAFSVLKAALTPRVLPEQITLVKTNSRLTVFGLVAGGAAGLVAAGILKLTGSPGALVFCALCAVAGGVLCLRIPSWVESTEGEVPLRGVIAPRSSGRGFPRIVRATLWANCMVRVETGFLALFIAFVVKNQYPTDHQQNSAFFQLLLLGVVGGAAGVGGFVGNALGARLNLSAPEVLALICLSGTGLATLVAAVVPGLATAAVVGFVGSTASSLAKVCLDSVIQHELPEVSRASAFGRSESILQLSWVFGGVVGLLVGGVWFGHVSAVYSIGFGVVTVLLAVGTAQCLLVRSGRSMLPRLALPRPRLRRRSRGGTGTGRTPATRPLPTGTAAPATGEHGTAWGDDLPSGLGGPADPFGDRPDPGPAAGPATRGGDRRSRNRPRKAGSGR</sequence>
<comment type="caution">
    <text evidence="8">The sequence shown here is derived from an EMBL/GenBank/DDBJ whole genome shotgun (WGS) entry which is preliminary data.</text>
</comment>
<evidence type="ECO:0000313" key="8">
    <source>
        <dbReference type="EMBL" id="GGL88736.1"/>
    </source>
</evidence>
<feature type="transmembrane region" description="Helical" evidence="7">
    <location>
        <begin position="372"/>
        <end position="391"/>
    </location>
</feature>
<gene>
    <name evidence="8" type="ORF">GCM10011594_05450</name>
</gene>
<keyword evidence="5 7" id="KW-0472">Membrane</keyword>